<dbReference type="InterPro" id="IPR037817">
    <property type="entry name" value="TAF7"/>
</dbReference>
<organism evidence="8 9">
    <name type="scientific">Pseudoloma neurophilia</name>
    <dbReference type="NCBI Taxonomy" id="146866"/>
    <lineage>
        <taxon>Eukaryota</taxon>
        <taxon>Fungi</taxon>
        <taxon>Fungi incertae sedis</taxon>
        <taxon>Microsporidia</taxon>
        <taxon>Pseudoloma</taxon>
    </lineage>
</organism>
<dbReference type="GO" id="GO:0003743">
    <property type="term" value="F:translation initiation factor activity"/>
    <property type="evidence" value="ECO:0007669"/>
    <property type="project" value="UniProtKB-KW"/>
</dbReference>
<keyword evidence="4" id="KW-0804">Transcription</keyword>
<evidence type="ECO:0000313" key="9">
    <source>
        <dbReference type="Proteomes" id="UP000051530"/>
    </source>
</evidence>
<keyword evidence="6" id="KW-0175">Coiled coil</keyword>
<protein>
    <submittedName>
        <fullName evidence="8">Transcription initiation factor TFIID, subunit TAF7</fullName>
    </submittedName>
</protein>
<feature type="domain" description="TAFII55 protein conserved region" evidence="7">
    <location>
        <begin position="1"/>
        <end position="125"/>
    </location>
</feature>
<dbReference type="VEuPathDB" id="MicrosporidiaDB:M153_3970001"/>
<name>A0A0R0M6K3_9MICR</name>
<dbReference type="InterPro" id="IPR006751">
    <property type="entry name" value="TAFII55_prot_cons_reg"/>
</dbReference>
<keyword evidence="9" id="KW-1185">Reference proteome</keyword>
<gene>
    <name evidence="8" type="ORF">M153_3970001</name>
</gene>
<evidence type="ECO:0000256" key="3">
    <source>
        <dbReference type="ARBA" id="ARBA00023015"/>
    </source>
</evidence>
<dbReference type="GO" id="GO:0051123">
    <property type="term" value="P:RNA polymerase II preinitiation complex assembly"/>
    <property type="evidence" value="ECO:0007669"/>
    <property type="project" value="TreeGrafter"/>
</dbReference>
<dbReference type="Pfam" id="PF04658">
    <property type="entry name" value="TAFII55_N"/>
    <property type="match status" value="1"/>
</dbReference>
<sequence length="227" mass="26983">IEKFGYPNCKFSFFNDKNIEMEYNDQKYRTTLLKLPTFIESHKSLDGTQLYKINNINKMLVIWPQEYDQQEIDQHIKNFQNSGITPPLKNVKLRRWRKTTTKSNREQNIKEIVTEMLRKDSIATSVDIKQFNMDKNDDELSSIAAELEKDLLDTSEEVEAVPQEKIVENAVENEQIKKKMEELLAKIEDKRQFFNNSKNPIVRRRFEETIKNLEAEYDELKQKLANQ</sequence>
<evidence type="ECO:0000256" key="4">
    <source>
        <dbReference type="ARBA" id="ARBA00023163"/>
    </source>
</evidence>
<dbReference type="AlphaFoldDB" id="A0A0R0M6K3"/>
<accession>A0A0R0M6K3</accession>
<dbReference type="GO" id="GO:0016251">
    <property type="term" value="F:RNA polymerase II general transcription initiation factor activity"/>
    <property type="evidence" value="ECO:0007669"/>
    <property type="project" value="TreeGrafter"/>
</dbReference>
<dbReference type="PANTHER" id="PTHR12228">
    <property type="entry name" value="TRANSCRIPTION INITIATION FACTOR TFIID 55 KD SUBUNIT-RELATED"/>
    <property type="match status" value="1"/>
</dbReference>
<dbReference type="OrthoDB" id="153872at2759"/>
<keyword evidence="3" id="KW-0805">Transcription regulation</keyword>
<reference evidence="8 9" key="1">
    <citation type="submission" date="2015-07" db="EMBL/GenBank/DDBJ databases">
        <title>The genome of Pseudoloma neurophilia, a relevant intracellular parasite of the zebrafish.</title>
        <authorList>
            <person name="Ndikumana S."/>
            <person name="Pelin A."/>
            <person name="Sanders J."/>
            <person name="Corradi N."/>
        </authorList>
    </citation>
    <scope>NUCLEOTIDE SEQUENCE [LARGE SCALE GENOMIC DNA]</scope>
    <source>
        <strain evidence="8 9">MK1</strain>
    </source>
</reference>
<evidence type="ECO:0000259" key="7">
    <source>
        <dbReference type="SMART" id="SM01370"/>
    </source>
</evidence>
<evidence type="ECO:0000256" key="2">
    <source>
        <dbReference type="ARBA" id="ARBA00009368"/>
    </source>
</evidence>
<dbReference type="Proteomes" id="UP000051530">
    <property type="component" value="Unassembled WGS sequence"/>
</dbReference>
<comment type="caution">
    <text evidence="8">The sequence shown here is derived from an EMBL/GenBank/DDBJ whole genome shotgun (WGS) entry which is preliminary data.</text>
</comment>
<feature type="non-terminal residue" evidence="8">
    <location>
        <position position="1"/>
    </location>
</feature>
<keyword evidence="8" id="KW-0648">Protein biosynthesis</keyword>
<evidence type="ECO:0000256" key="5">
    <source>
        <dbReference type="ARBA" id="ARBA00023242"/>
    </source>
</evidence>
<evidence type="ECO:0000256" key="1">
    <source>
        <dbReference type="ARBA" id="ARBA00004123"/>
    </source>
</evidence>
<proteinExistence type="inferred from homology"/>
<comment type="subcellular location">
    <subcellularLocation>
        <location evidence="1">Nucleus</location>
    </subcellularLocation>
</comment>
<comment type="similarity">
    <text evidence="2">Belongs to the TAF7 family.</text>
</comment>
<dbReference type="EMBL" id="LGUB01000144">
    <property type="protein sequence ID" value="KRH94059.1"/>
    <property type="molecule type" value="Genomic_DNA"/>
</dbReference>
<dbReference type="GO" id="GO:0005669">
    <property type="term" value="C:transcription factor TFIID complex"/>
    <property type="evidence" value="ECO:0007669"/>
    <property type="project" value="InterPro"/>
</dbReference>
<keyword evidence="5" id="KW-0539">Nucleus</keyword>
<dbReference type="PANTHER" id="PTHR12228:SF0">
    <property type="entry name" value="TATA-BOX BINDING PROTEIN ASSOCIATED FACTOR 7"/>
    <property type="match status" value="1"/>
</dbReference>
<feature type="coiled-coil region" evidence="6">
    <location>
        <begin position="166"/>
        <end position="223"/>
    </location>
</feature>
<evidence type="ECO:0000313" key="8">
    <source>
        <dbReference type="EMBL" id="KRH94059.1"/>
    </source>
</evidence>
<dbReference type="SMART" id="SM01370">
    <property type="entry name" value="TAFII55_N"/>
    <property type="match status" value="1"/>
</dbReference>
<keyword evidence="8" id="KW-0396">Initiation factor</keyword>
<evidence type="ECO:0000256" key="6">
    <source>
        <dbReference type="SAM" id="Coils"/>
    </source>
</evidence>